<dbReference type="WBParaSite" id="PS1159_v2.g10217.t1">
    <property type="protein sequence ID" value="PS1159_v2.g10217.t1"/>
    <property type="gene ID" value="PS1159_v2.g10217"/>
</dbReference>
<name>A0AC35ERZ1_9BILA</name>
<dbReference type="Proteomes" id="UP000887580">
    <property type="component" value="Unplaced"/>
</dbReference>
<organism evidence="1 2">
    <name type="scientific">Panagrolaimus sp. PS1159</name>
    <dbReference type="NCBI Taxonomy" id="55785"/>
    <lineage>
        <taxon>Eukaryota</taxon>
        <taxon>Metazoa</taxon>
        <taxon>Ecdysozoa</taxon>
        <taxon>Nematoda</taxon>
        <taxon>Chromadorea</taxon>
        <taxon>Rhabditida</taxon>
        <taxon>Tylenchina</taxon>
        <taxon>Panagrolaimomorpha</taxon>
        <taxon>Panagrolaimoidea</taxon>
        <taxon>Panagrolaimidae</taxon>
        <taxon>Panagrolaimus</taxon>
    </lineage>
</organism>
<sequence>MSPTKRSPRKAFIKANNAITTPKKKQNIAAVKAAASTTPLPIKFGNLSLKSPATRKGSPTSGSSDKENVQTSVSSKKKKCNSKKRLPLGELNGDEDLFTPRTNISTSQPTTSLLPTDENMDIKNTSNKSKTTPKKTPKASAKPVSFEENSEPPTWTIELKTPLKLTLRRSPLRSTTPQRNSQPYHINKLEKESQDETVKYNRGLEEEWDSGDDILKRNYNGLEDEDAAGALNDKRRNYGLEDEYNSEEDAVFKNQNYNGLEVEYESEKDTVKPAHGLEDEYDSGNDDDGKDSLYGLEPEYEESDCSDESSVLFGSRNTVPKYTKETFEDEPDTAEIELLLNTISKLELDVMQEDAKEQADRRQKRDKNPLMKIYPFFHTSAVPDILLKRDEESKEIETFIKNSISPSSSAHNRTIYISGVPGTGKTACVTKVIQKLQLQKKPVFKFTYVYVNGLELVKPQHVFTEIYKGICPSVRPPASKSAREKLSKIFTFDDPKRKPIVLVIDELDMLCTKSQDVVYDIFDWASTSEARLSVIAIANTLDLPERVLKQRVSSRMGYKRLTFQPYNFEEIKHILEHRIKKFKISFKGDAFGLISRKVAAVSGDVRKALEFIRRAIEIAVDNDDEILTMNHATAAIKESLQPLPTLFTKSLSKHQEFLLRSIIQEIRATTLEELDFFLIYDCYRRICVSLSIDPMEMCSITGLLTSLQNMGYIEIKSNGLISRRVILKTSVDEIEYLLKQMKVTEEI</sequence>
<evidence type="ECO:0000313" key="1">
    <source>
        <dbReference type="Proteomes" id="UP000887580"/>
    </source>
</evidence>
<reference evidence="2" key="1">
    <citation type="submission" date="2022-11" db="UniProtKB">
        <authorList>
            <consortium name="WormBaseParasite"/>
        </authorList>
    </citation>
    <scope>IDENTIFICATION</scope>
</reference>
<evidence type="ECO:0000313" key="2">
    <source>
        <dbReference type="WBParaSite" id="PS1159_v2.g10217.t1"/>
    </source>
</evidence>
<protein>
    <submittedName>
        <fullName evidence="2">Origin recognition complex subunit 1</fullName>
    </submittedName>
</protein>
<accession>A0AC35ERZ1</accession>
<proteinExistence type="predicted"/>